<dbReference type="AlphaFoldDB" id="A0A1K2HNJ8"/>
<keyword evidence="5 8" id="KW-0238">DNA-binding</keyword>
<keyword evidence="4" id="KW-0805">Transcription regulation</keyword>
<dbReference type="PROSITE" id="PS50949">
    <property type="entry name" value="HTH_GNTR"/>
    <property type="match status" value="1"/>
</dbReference>
<dbReference type="PANTHER" id="PTHR46577">
    <property type="entry name" value="HTH-TYPE TRANSCRIPTIONAL REGULATORY PROTEIN GABR"/>
    <property type="match status" value="1"/>
</dbReference>
<evidence type="ECO:0000256" key="5">
    <source>
        <dbReference type="ARBA" id="ARBA00023125"/>
    </source>
</evidence>
<comment type="similarity">
    <text evidence="1">In the C-terminal section; belongs to the class-I pyridoxal-phosphate-dependent aminotransferase family.</text>
</comment>
<dbReference type="Gene3D" id="1.10.10.10">
    <property type="entry name" value="Winged helix-like DNA-binding domain superfamily/Winged helix DNA-binding domain"/>
    <property type="match status" value="1"/>
</dbReference>
<evidence type="ECO:0000259" key="7">
    <source>
        <dbReference type="PROSITE" id="PS50949"/>
    </source>
</evidence>
<gene>
    <name evidence="8" type="ORF">SAMN02745887_02896</name>
</gene>
<dbReference type="GO" id="GO:0030170">
    <property type="term" value="F:pyridoxal phosphate binding"/>
    <property type="evidence" value="ECO:0007669"/>
    <property type="project" value="InterPro"/>
</dbReference>
<dbReference type="EMBL" id="FPKR01000011">
    <property type="protein sequence ID" value="SFZ78277.1"/>
    <property type="molecule type" value="Genomic_DNA"/>
</dbReference>
<evidence type="ECO:0000256" key="4">
    <source>
        <dbReference type="ARBA" id="ARBA00023015"/>
    </source>
</evidence>
<dbReference type="Proteomes" id="UP000186513">
    <property type="component" value="Unassembled WGS sequence"/>
</dbReference>
<keyword evidence="3" id="KW-0663">Pyridoxal phosphate</keyword>
<dbReference type="SUPFAM" id="SSF53383">
    <property type="entry name" value="PLP-dependent transferases"/>
    <property type="match status" value="1"/>
</dbReference>
<dbReference type="SMART" id="SM00345">
    <property type="entry name" value="HTH_GNTR"/>
    <property type="match status" value="1"/>
</dbReference>
<dbReference type="InterPro" id="IPR036388">
    <property type="entry name" value="WH-like_DNA-bd_sf"/>
</dbReference>
<evidence type="ECO:0000313" key="8">
    <source>
        <dbReference type="EMBL" id="SFZ78277.1"/>
    </source>
</evidence>
<evidence type="ECO:0000313" key="9">
    <source>
        <dbReference type="Proteomes" id="UP000186513"/>
    </source>
</evidence>
<keyword evidence="9" id="KW-1185">Reference proteome</keyword>
<sequence length="460" mass="49683">MLQLDPKALAPLTEQIVQGLIAKIERGLLNEGVRLPSVRGLAQSCGVSPFTVAEAYNRLVAAGWIQSQRARGYFVAARAPLRSPPPRAPVDEDWLLSRVYEDRELALQAGGGWLPPDWLYEDGVRSALRAMARAPAEVLAGYGHPQGLPELRQHLQWRLALRGIEAPADQLVLTHGASQGLDLALRLLVRPGDTVLIDSPGYSTLIAALLGHGARLLGVPRLANGPDVAELARLAAEARPVAFFTNSALHNPTGTTTSPATAHQVLKLAERCDFRVIEDDPFADLLTTPVPSLASLDGLQRVIYLGSFSKTLSPALRLGYLAADGQTVARATQLKMSAGLTGSAIMESAALTMLTDGHHRTHLDRLRERLAEAHSRVSRRLGELGWQVFHPASGGLFLWAQAPAELDVDTLTERAAQAGIALAPGRFYLPEGGSSRHFRFNVAWSDNSRLYGWLAAQLGR</sequence>
<dbReference type="InterPro" id="IPR000524">
    <property type="entry name" value="Tscrpt_reg_HTH_GntR"/>
</dbReference>
<dbReference type="InterPro" id="IPR036390">
    <property type="entry name" value="WH_DNA-bd_sf"/>
</dbReference>
<evidence type="ECO:0000256" key="6">
    <source>
        <dbReference type="ARBA" id="ARBA00023163"/>
    </source>
</evidence>
<dbReference type="Gene3D" id="3.40.640.10">
    <property type="entry name" value="Type I PLP-dependent aspartate aminotransferase-like (Major domain)"/>
    <property type="match status" value="1"/>
</dbReference>
<name>A0A1K2HNJ8_9NEIS</name>
<accession>A0A1K2HNJ8</accession>
<keyword evidence="6" id="KW-0804">Transcription</keyword>
<dbReference type="InterPro" id="IPR015424">
    <property type="entry name" value="PyrdxlP-dep_Trfase"/>
</dbReference>
<dbReference type="Pfam" id="PF00155">
    <property type="entry name" value="Aminotran_1_2"/>
    <property type="match status" value="1"/>
</dbReference>
<keyword evidence="8" id="KW-0808">Transferase</keyword>
<dbReference type="SUPFAM" id="SSF46785">
    <property type="entry name" value="Winged helix' DNA-binding domain"/>
    <property type="match status" value="1"/>
</dbReference>
<dbReference type="CDD" id="cd07377">
    <property type="entry name" value="WHTH_GntR"/>
    <property type="match status" value="1"/>
</dbReference>
<dbReference type="InterPro" id="IPR015421">
    <property type="entry name" value="PyrdxlP-dep_Trfase_major"/>
</dbReference>
<dbReference type="OrthoDB" id="9804020at2"/>
<organism evidence="8 9">
    <name type="scientific">Chitinimonas taiwanensis DSM 18899</name>
    <dbReference type="NCBI Taxonomy" id="1121279"/>
    <lineage>
        <taxon>Bacteria</taxon>
        <taxon>Pseudomonadati</taxon>
        <taxon>Pseudomonadota</taxon>
        <taxon>Betaproteobacteria</taxon>
        <taxon>Neisseriales</taxon>
        <taxon>Chitinibacteraceae</taxon>
        <taxon>Chitinimonas</taxon>
    </lineage>
</organism>
<dbReference type="GO" id="GO:0003700">
    <property type="term" value="F:DNA-binding transcription factor activity"/>
    <property type="evidence" value="ECO:0007669"/>
    <property type="project" value="InterPro"/>
</dbReference>
<dbReference type="RefSeq" id="WP_072429384.1">
    <property type="nucleotide sequence ID" value="NZ_FPKR01000011.1"/>
</dbReference>
<dbReference type="InterPro" id="IPR051446">
    <property type="entry name" value="HTH_trans_reg/aminotransferase"/>
</dbReference>
<keyword evidence="8" id="KW-0032">Aminotransferase</keyword>
<dbReference type="PANTHER" id="PTHR46577:SF2">
    <property type="entry name" value="TRANSCRIPTIONAL REGULATORY PROTEIN"/>
    <property type="match status" value="1"/>
</dbReference>
<dbReference type="CDD" id="cd00609">
    <property type="entry name" value="AAT_like"/>
    <property type="match status" value="1"/>
</dbReference>
<evidence type="ECO:0000256" key="3">
    <source>
        <dbReference type="ARBA" id="ARBA00022898"/>
    </source>
</evidence>
<reference evidence="8 9" key="1">
    <citation type="submission" date="2016-11" db="EMBL/GenBank/DDBJ databases">
        <authorList>
            <person name="Jaros S."/>
            <person name="Januszkiewicz K."/>
            <person name="Wedrychowicz H."/>
        </authorList>
    </citation>
    <scope>NUCLEOTIDE SEQUENCE [LARGE SCALE GENOMIC DNA]</scope>
    <source>
        <strain evidence="8 9">DSM 18899</strain>
    </source>
</reference>
<feature type="domain" description="HTH gntR-type" evidence="7">
    <location>
        <begin position="10"/>
        <end position="78"/>
    </location>
</feature>
<protein>
    <recommendedName>
        <fullName evidence="2">Putative 8-amino-7-oxononanoate synthase</fullName>
    </recommendedName>
</protein>
<evidence type="ECO:0000256" key="1">
    <source>
        <dbReference type="ARBA" id="ARBA00005384"/>
    </source>
</evidence>
<evidence type="ECO:0000256" key="2">
    <source>
        <dbReference type="ARBA" id="ARBA00021531"/>
    </source>
</evidence>
<dbReference type="GO" id="GO:0008483">
    <property type="term" value="F:transaminase activity"/>
    <property type="evidence" value="ECO:0007669"/>
    <property type="project" value="UniProtKB-KW"/>
</dbReference>
<dbReference type="InterPro" id="IPR004839">
    <property type="entry name" value="Aminotransferase_I/II_large"/>
</dbReference>
<dbReference type="Pfam" id="PF00392">
    <property type="entry name" value="GntR"/>
    <property type="match status" value="1"/>
</dbReference>
<proteinExistence type="inferred from homology"/>
<dbReference type="STRING" id="1121279.SAMN02745887_02896"/>
<dbReference type="GO" id="GO:0003677">
    <property type="term" value="F:DNA binding"/>
    <property type="evidence" value="ECO:0007669"/>
    <property type="project" value="UniProtKB-KW"/>
</dbReference>